<dbReference type="InterPro" id="IPR007867">
    <property type="entry name" value="GMC_OxRtase_C"/>
</dbReference>
<proteinExistence type="inferred from homology"/>
<dbReference type="EC" id="1.1.99.1" evidence="6"/>
<accession>A0ABV2A605</accession>
<dbReference type="Gene3D" id="3.50.50.60">
    <property type="entry name" value="FAD/NAD(P)-binding domain"/>
    <property type="match status" value="1"/>
</dbReference>
<dbReference type="RefSeq" id="WP_352886462.1">
    <property type="nucleotide sequence ID" value="NZ_JBEPIJ010000001.1"/>
</dbReference>
<dbReference type="Gene3D" id="3.30.560.10">
    <property type="entry name" value="Glucose Oxidase, domain 3"/>
    <property type="match status" value="1"/>
</dbReference>
<dbReference type="NCBIfam" id="NF002550">
    <property type="entry name" value="PRK02106.1"/>
    <property type="match status" value="1"/>
</dbReference>
<evidence type="ECO:0000313" key="6">
    <source>
        <dbReference type="EMBL" id="MES0872534.1"/>
    </source>
</evidence>
<dbReference type="PROSITE" id="PS00624">
    <property type="entry name" value="GMC_OXRED_2"/>
    <property type="match status" value="1"/>
</dbReference>
<dbReference type="SUPFAM" id="SSF54373">
    <property type="entry name" value="FAD-linked reductases, C-terminal domain"/>
    <property type="match status" value="1"/>
</dbReference>
<dbReference type="Proteomes" id="UP001465331">
    <property type="component" value="Unassembled WGS sequence"/>
</dbReference>
<sequence>MYDFVIVGGGSAGCVLANRLSADGRHRVCLLEAGPPDVSPLIRMPAGVLAMMRSDVYNWKLWTVEQPQLGGRRLYWPRGRTLGGSSAINAMCVIRGHAADYDHWAALGNPGWSWREVLPYFRRLEHFEAGADEWHGSNGPLNVASLRQPNPLSAVYLQAARQAGHADNLDFNGAQQLGMGYYHVAQIGGERCSNARAYLHPARGRGNLNVVTHARATKLLFEGRRAVGVRYFDGHAYREVYARREVILSAGAVGSPHLLLLSGIGPCASLQQFAISVVHELPGVGQNLQDHLDVLVGMRSKTRLGFSLHPLSLLRSLKALFQYVMGRRGELTSNVAECGGFLKSDPSEPLPDLQFHFVPMVNSYHGLKLTPLLRLYGYSILACDLRPRSRGEIRLASPDPLAPPAIDPRYLDDPRDLDKLVVAVHKAREIFAQPAFSPHNAQELEPGADVQSDEALRQWIREHAETLYHPVGTCKMGNDRLAVVDAQLRVHGVGGLRVVDASIMPTLIGGNTNVPTTMIAEKGADMILDAARAAT</sequence>
<keyword evidence="3" id="KW-0285">Flavoprotein</keyword>
<comment type="similarity">
    <text evidence="2">Belongs to the GMC oxidoreductase family.</text>
</comment>
<dbReference type="PANTHER" id="PTHR11552:SF147">
    <property type="entry name" value="CHOLINE DEHYDROGENASE, MITOCHONDRIAL"/>
    <property type="match status" value="1"/>
</dbReference>
<dbReference type="SUPFAM" id="SSF51905">
    <property type="entry name" value="FAD/NAD(P)-binding domain"/>
    <property type="match status" value="1"/>
</dbReference>
<protein>
    <submittedName>
        <fullName evidence="6">Choline dehydrogenase</fullName>
        <ecNumber evidence="6">1.1.99.1</ecNumber>
    </submittedName>
</protein>
<dbReference type="InterPro" id="IPR012132">
    <property type="entry name" value="GMC_OxRdtase"/>
</dbReference>
<comment type="caution">
    <text evidence="6">The sequence shown here is derived from an EMBL/GenBank/DDBJ whole genome shotgun (WGS) entry which is preliminary data.</text>
</comment>
<evidence type="ECO:0000256" key="1">
    <source>
        <dbReference type="ARBA" id="ARBA00001974"/>
    </source>
</evidence>
<dbReference type="Pfam" id="PF05199">
    <property type="entry name" value="GMC_oxred_C"/>
    <property type="match status" value="1"/>
</dbReference>
<evidence type="ECO:0000256" key="2">
    <source>
        <dbReference type="ARBA" id="ARBA00010790"/>
    </source>
</evidence>
<evidence type="ECO:0000313" key="7">
    <source>
        <dbReference type="Proteomes" id="UP001465331"/>
    </source>
</evidence>
<dbReference type="EMBL" id="JBEPIJ010000001">
    <property type="protein sequence ID" value="MES0872534.1"/>
    <property type="molecule type" value="Genomic_DNA"/>
</dbReference>
<reference evidence="6 7" key="1">
    <citation type="submission" date="2024-06" db="EMBL/GenBank/DDBJ databases">
        <authorList>
            <person name="Li Z."/>
            <person name="Jiang Y."/>
        </authorList>
    </citation>
    <scope>NUCLEOTIDE SEQUENCE [LARGE SCALE GENOMIC DNA]</scope>
    <source>
        <strain evidence="6 7">HSW-8</strain>
    </source>
</reference>
<organism evidence="6 7">
    <name type="scientific">Sinimarinibacterium thermocellulolyticum</name>
    <dbReference type="NCBI Taxonomy" id="3170016"/>
    <lineage>
        <taxon>Bacteria</taxon>
        <taxon>Pseudomonadati</taxon>
        <taxon>Pseudomonadota</taxon>
        <taxon>Gammaproteobacteria</taxon>
        <taxon>Nevskiales</taxon>
        <taxon>Nevskiaceae</taxon>
        <taxon>Sinimarinibacterium</taxon>
    </lineage>
</organism>
<dbReference type="PANTHER" id="PTHR11552">
    <property type="entry name" value="GLUCOSE-METHANOL-CHOLINE GMC OXIDOREDUCTASE"/>
    <property type="match status" value="1"/>
</dbReference>
<feature type="domain" description="Glucose-methanol-choline oxidoreductase N-terminal" evidence="5">
    <location>
        <begin position="251"/>
        <end position="265"/>
    </location>
</feature>
<evidence type="ECO:0000256" key="4">
    <source>
        <dbReference type="ARBA" id="ARBA00022827"/>
    </source>
</evidence>
<keyword evidence="4" id="KW-0274">FAD</keyword>
<evidence type="ECO:0000259" key="5">
    <source>
        <dbReference type="PROSITE" id="PS00624"/>
    </source>
</evidence>
<evidence type="ECO:0000256" key="3">
    <source>
        <dbReference type="ARBA" id="ARBA00022630"/>
    </source>
</evidence>
<keyword evidence="6" id="KW-0560">Oxidoreductase</keyword>
<dbReference type="InterPro" id="IPR000172">
    <property type="entry name" value="GMC_OxRdtase_N"/>
</dbReference>
<dbReference type="PIRSF" id="PIRSF000137">
    <property type="entry name" value="Alcohol_oxidase"/>
    <property type="match status" value="1"/>
</dbReference>
<name>A0ABV2A605_9GAMM</name>
<dbReference type="GO" id="GO:0008812">
    <property type="term" value="F:choline dehydrogenase activity"/>
    <property type="evidence" value="ECO:0007669"/>
    <property type="project" value="UniProtKB-EC"/>
</dbReference>
<comment type="cofactor">
    <cofactor evidence="1">
        <name>FAD</name>
        <dbReference type="ChEBI" id="CHEBI:57692"/>
    </cofactor>
</comment>
<dbReference type="InterPro" id="IPR036188">
    <property type="entry name" value="FAD/NAD-bd_sf"/>
</dbReference>
<dbReference type="Pfam" id="PF00732">
    <property type="entry name" value="GMC_oxred_N"/>
    <property type="match status" value="1"/>
</dbReference>
<gene>
    <name evidence="6" type="ORF">ABSH63_00695</name>
</gene>
<keyword evidence="7" id="KW-1185">Reference proteome</keyword>